<reference evidence="2" key="1">
    <citation type="journal article" date="2015" name="Nature">
        <title>Complex archaea that bridge the gap between prokaryotes and eukaryotes.</title>
        <authorList>
            <person name="Spang A."/>
            <person name="Saw J.H."/>
            <person name="Jorgensen S.L."/>
            <person name="Zaremba-Niedzwiedzka K."/>
            <person name="Martijn J."/>
            <person name="Lind A.E."/>
            <person name="van Eijk R."/>
            <person name="Schleper C."/>
            <person name="Guy L."/>
            <person name="Ettema T.J."/>
        </authorList>
    </citation>
    <scope>NUCLEOTIDE SEQUENCE</scope>
</reference>
<accession>A0A0F8YE27</accession>
<dbReference type="Gene3D" id="3.90.25.10">
    <property type="entry name" value="UDP-galactose 4-epimerase, domain 1"/>
    <property type="match status" value="1"/>
</dbReference>
<dbReference type="AlphaFoldDB" id="A0A0F8YE27"/>
<dbReference type="Gene3D" id="3.40.50.720">
    <property type="entry name" value="NAD(P)-binding Rossmann-like Domain"/>
    <property type="match status" value="1"/>
</dbReference>
<gene>
    <name evidence="2" type="ORF">LCGC14_2831030</name>
</gene>
<feature type="domain" description="NAD(P)-binding" evidence="1">
    <location>
        <begin position="16"/>
        <end position="272"/>
    </location>
</feature>
<dbReference type="EMBL" id="LAZR01053916">
    <property type="protein sequence ID" value="KKK79683.1"/>
    <property type="molecule type" value="Genomic_DNA"/>
</dbReference>
<protein>
    <recommendedName>
        <fullName evidence="1">NAD(P)-binding domain-containing protein</fullName>
    </recommendedName>
</protein>
<proteinExistence type="predicted"/>
<sequence>EEKSPIFLPYKNNPAIHRFRFHQMDMNRDMDSLIELLTDYQPSYIVNFAAQSEVGPSWDTPWEWFETNTVSLSRLVNAMKDMDFIERYVHISSPEVYGTCEGVVLEDHIMNPSTPYAASKAAADSLLLTYVKNFSFPMSMVRSTNVYGAHQQLFKIIPRSVIYIKSGRVIELHGGGHAVKSYIHIRDISRGELDIMLRGGMGETYHLSSESGVAVRDVVRTLCENMGVLFEDATREVKERLGQDAAYVIDSSKARKEFGWTTSVTLEDGLSKVIEWVENNWDEISSHPLHYVHKP</sequence>
<dbReference type="InterPro" id="IPR016040">
    <property type="entry name" value="NAD(P)-bd_dom"/>
</dbReference>
<feature type="non-terminal residue" evidence="2">
    <location>
        <position position="1"/>
    </location>
</feature>
<dbReference type="SUPFAM" id="SSF51735">
    <property type="entry name" value="NAD(P)-binding Rossmann-fold domains"/>
    <property type="match status" value="1"/>
</dbReference>
<organism evidence="2">
    <name type="scientific">marine sediment metagenome</name>
    <dbReference type="NCBI Taxonomy" id="412755"/>
    <lineage>
        <taxon>unclassified sequences</taxon>
        <taxon>metagenomes</taxon>
        <taxon>ecological metagenomes</taxon>
    </lineage>
</organism>
<evidence type="ECO:0000259" key="1">
    <source>
        <dbReference type="Pfam" id="PF16363"/>
    </source>
</evidence>
<comment type="caution">
    <text evidence="2">The sequence shown here is derived from an EMBL/GenBank/DDBJ whole genome shotgun (WGS) entry which is preliminary data.</text>
</comment>
<dbReference type="Pfam" id="PF16363">
    <property type="entry name" value="GDP_Man_Dehyd"/>
    <property type="match status" value="1"/>
</dbReference>
<dbReference type="InterPro" id="IPR036291">
    <property type="entry name" value="NAD(P)-bd_dom_sf"/>
</dbReference>
<dbReference type="PANTHER" id="PTHR43000">
    <property type="entry name" value="DTDP-D-GLUCOSE 4,6-DEHYDRATASE-RELATED"/>
    <property type="match status" value="1"/>
</dbReference>
<evidence type="ECO:0000313" key="2">
    <source>
        <dbReference type="EMBL" id="KKK79683.1"/>
    </source>
</evidence>
<name>A0A0F8YE27_9ZZZZ</name>